<organism evidence="1 2">
    <name type="scientific">Acidithiobacillus ferrianus</name>
    <dbReference type="NCBI Taxonomy" id="2678518"/>
    <lineage>
        <taxon>Bacteria</taxon>
        <taxon>Pseudomonadati</taxon>
        <taxon>Pseudomonadota</taxon>
        <taxon>Acidithiobacillia</taxon>
        <taxon>Acidithiobacillales</taxon>
        <taxon>Acidithiobacillaceae</taxon>
        <taxon>Acidithiobacillus</taxon>
    </lineage>
</organism>
<name>A0ACD5H7V0_9PROT</name>
<dbReference type="EMBL" id="CP127523">
    <property type="protein sequence ID" value="XRI69450.1"/>
    <property type="molecule type" value="Genomic_DNA"/>
</dbReference>
<dbReference type="Proteomes" id="UP000470022">
    <property type="component" value="Chromosome"/>
</dbReference>
<reference evidence="1" key="1">
    <citation type="submission" date="2023-06" db="EMBL/GenBank/DDBJ databases">
        <title>Complete and circular genome of Acidithiobacillus ferrianus DSM 107098.</title>
        <authorList>
            <person name="Norris P.R."/>
            <person name="Falagan C."/>
            <person name="Moya-Beltran A."/>
            <person name="Castro M."/>
            <person name="Quatrini R."/>
            <person name="Johnson D.B."/>
        </authorList>
    </citation>
    <scope>NUCLEOTIDE SEQUENCE</scope>
    <source>
        <strain evidence="1">MG</strain>
    </source>
</reference>
<sequence length="133" mass="14765">MTEHTQNPLNHPEVQLANGRAYLVSFILSMLLTTAGLWLAITHITTPFGTVLVTSFLAGAVVVIQGYFILHMDISHAQIWHTVAMVLFLPLFVVTIGLTAWMFHGLYQRTMLMPPGASDMAQMSHPPHERTPS</sequence>
<evidence type="ECO:0000313" key="2">
    <source>
        <dbReference type="Proteomes" id="UP000470022"/>
    </source>
</evidence>
<accession>A0ACD5H7V0</accession>
<keyword evidence="2" id="KW-1185">Reference proteome</keyword>
<gene>
    <name evidence="1" type="ORF">GL267_001840</name>
</gene>
<protein>
    <submittedName>
        <fullName evidence="1">Cytochrome O ubiquinol oxidase</fullName>
    </submittedName>
</protein>
<proteinExistence type="predicted"/>
<evidence type="ECO:0000313" key="1">
    <source>
        <dbReference type="EMBL" id="XRI69450.1"/>
    </source>
</evidence>